<organism evidence="1 2">
    <name type="scientific">Pedobacter fastidiosus</name>
    <dbReference type="NCBI Taxonomy" id="2765361"/>
    <lineage>
        <taxon>Bacteria</taxon>
        <taxon>Pseudomonadati</taxon>
        <taxon>Bacteroidota</taxon>
        <taxon>Sphingobacteriia</taxon>
        <taxon>Sphingobacteriales</taxon>
        <taxon>Sphingobacteriaceae</taxon>
        <taxon>Pedobacter</taxon>
    </lineage>
</organism>
<dbReference type="Proteomes" id="UP000652755">
    <property type="component" value="Unassembled WGS sequence"/>
</dbReference>
<accession>A0ABR7KY75</accession>
<name>A0ABR7KY75_9SPHI</name>
<evidence type="ECO:0000313" key="1">
    <source>
        <dbReference type="EMBL" id="MBC6112628.1"/>
    </source>
</evidence>
<gene>
    <name evidence="1" type="ORF">H7U22_19570</name>
</gene>
<keyword evidence="2" id="KW-1185">Reference proteome</keyword>
<proteinExistence type="predicted"/>
<evidence type="ECO:0000313" key="2">
    <source>
        <dbReference type="Proteomes" id="UP000652755"/>
    </source>
</evidence>
<dbReference type="RefSeq" id="WP_187073048.1">
    <property type="nucleotide sequence ID" value="NZ_JACRYL010000023.1"/>
</dbReference>
<protein>
    <submittedName>
        <fullName evidence="1">Uncharacterized protein</fullName>
    </submittedName>
</protein>
<reference evidence="1 2" key="1">
    <citation type="submission" date="2020-08" db="EMBL/GenBank/DDBJ databases">
        <authorList>
            <person name="Sun Q."/>
            <person name="Inoue M."/>
        </authorList>
    </citation>
    <scope>NUCLEOTIDE SEQUENCE [LARGE SCALE GENOMIC DNA]</scope>
    <source>
        <strain evidence="1 2">CCM 8938</strain>
    </source>
</reference>
<comment type="caution">
    <text evidence="1">The sequence shown here is derived from an EMBL/GenBank/DDBJ whole genome shotgun (WGS) entry which is preliminary data.</text>
</comment>
<sequence>MKGITREFELPHGETGKQVKVSINADDDLYFVSIGGKFIGALERDLHSPNGYSSTDAELQPFMAQIVAHLDESFGAG</sequence>
<dbReference type="EMBL" id="JACRYL010000023">
    <property type="protein sequence ID" value="MBC6112628.1"/>
    <property type="molecule type" value="Genomic_DNA"/>
</dbReference>